<feature type="transmembrane region" description="Helical" evidence="10">
    <location>
        <begin position="111"/>
        <end position="135"/>
    </location>
</feature>
<dbReference type="InterPro" id="IPR003811">
    <property type="entry name" value="G3P_acylTferase_PlsY"/>
</dbReference>
<keyword evidence="9" id="KW-1208">Phospholipid metabolism</keyword>
<sequence length="242" mass="24496">MASTPAYLMRWNEAMTPLPEASPRGTSPTVRSLLVPVIGGYLLGSVPVAVLVGRAHGFDPRSVGDRNPGFWNVMQRVGGRSAAPVFAGDLLKGTAAGLLGRAAGGSRPGRLGTVTGSGVLPVYAAVGAAMAGHAWPLFAGRKGGRCVLTFVGGFAVICPPAFGLGLGLLAATGVGGRSFARGARVAVFSLPALQLLFAPAKQVAGTGALMSLIGLRFGQAALAGRAARRGSDRRGGRRARRG</sequence>
<keyword evidence="11" id="KW-0012">Acyltransferase</keyword>
<evidence type="ECO:0000256" key="4">
    <source>
        <dbReference type="ARBA" id="ARBA00022692"/>
    </source>
</evidence>
<keyword evidence="12" id="KW-1185">Reference proteome</keyword>
<organism evidence="11 12">
    <name type="scientific">Actinomadura chokoriensis</name>
    <dbReference type="NCBI Taxonomy" id="454156"/>
    <lineage>
        <taxon>Bacteria</taxon>
        <taxon>Bacillati</taxon>
        <taxon>Actinomycetota</taxon>
        <taxon>Actinomycetes</taxon>
        <taxon>Streptosporangiales</taxon>
        <taxon>Thermomonosporaceae</taxon>
        <taxon>Actinomadura</taxon>
    </lineage>
</organism>
<reference evidence="11 12" key="1">
    <citation type="submission" date="2023-11" db="EMBL/GenBank/DDBJ databases">
        <title>Actinomadura monticuli sp. nov., isolated from volcanic ash.</title>
        <authorList>
            <person name="Lee S.D."/>
            <person name="Yang H."/>
            <person name="Kim I.S."/>
        </authorList>
    </citation>
    <scope>NUCLEOTIDE SEQUENCE [LARGE SCALE GENOMIC DNA]</scope>
    <source>
        <strain evidence="11 12">DSM 45346</strain>
    </source>
</reference>
<dbReference type="RefSeq" id="WP_371939899.1">
    <property type="nucleotide sequence ID" value="NZ_JAXCEH010000003.1"/>
</dbReference>
<evidence type="ECO:0000256" key="1">
    <source>
        <dbReference type="ARBA" id="ARBA00022475"/>
    </source>
</evidence>
<comment type="caution">
    <text evidence="11">The sequence shown here is derived from an EMBL/GenBank/DDBJ whole genome shotgun (WGS) entry which is preliminary data.</text>
</comment>
<evidence type="ECO:0000256" key="8">
    <source>
        <dbReference type="ARBA" id="ARBA00023209"/>
    </source>
</evidence>
<keyword evidence="7 10" id="KW-0472">Membrane</keyword>
<evidence type="ECO:0000313" key="12">
    <source>
        <dbReference type="Proteomes" id="UP001569904"/>
    </source>
</evidence>
<feature type="transmembrane region" description="Helical" evidence="10">
    <location>
        <begin position="33"/>
        <end position="52"/>
    </location>
</feature>
<evidence type="ECO:0000256" key="9">
    <source>
        <dbReference type="ARBA" id="ARBA00023264"/>
    </source>
</evidence>
<dbReference type="Pfam" id="PF02660">
    <property type="entry name" value="G3P_acyltransf"/>
    <property type="match status" value="1"/>
</dbReference>
<dbReference type="EMBL" id="JAXCEH010000003">
    <property type="protein sequence ID" value="MFA1553505.1"/>
    <property type="molecule type" value="Genomic_DNA"/>
</dbReference>
<dbReference type="PANTHER" id="PTHR30309">
    <property type="entry name" value="INNER MEMBRANE PROTEIN YGIH"/>
    <property type="match status" value="1"/>
</dbReference>
<evidence type="ECO:0000313" key="11">
    <source>
        <dbReference type="EMBL" id="MFA1553505.1"/>
    </source>
</evidence>
<name>A0ABV4QSD5_9ACTN</name>
<keyword evidence="1" id="KW-1003">Cell membrane</keyword>
<keyword evidence="4 10" id="KW-0812">Transmembrane</keyword>
<evidence type="ECO:0000256" key="5">
    <source>
        <dbReference type="ARBA" id="ARBA00022989"/>
    </source>
</evidence>
<evidence type="ECO:0000256" key="10">
    <source>
        <dbReference type="SAM" id="Phobius"/>
    </source>
</evidence>
<evidence type="ECO:0000256" key="2">
    <source>
        <dbReference type="ARBA" id="ARBA00022516"/>
    </source>
</evidence>
<keyword evidence="6" id="KW-0443">Lipid metabolism</keyword>
<keyword evidence="3 11" id="KW-0808">Transferase</keyword>
<dbReference type="GO" id="GO:0016746">
    <property type="term" value="F:acyltransferase activity"/>
    <property type="evidence" value="ECO:0007669"/>
    <property type="project" value="UniProtKB-KW"/>
</dbReference>
<gene>
    <name evidence="11" type="ORF">SM436_07350</name>
</gene>
<proteinExistence type="predicted"/>
<evidence type="ECO:0000256" key="3">
    <source>
        <dbReference type="ARBA" id="ARBA00022679"/>
    </source>
</evidence>
<evidence type="ECO:0000256" key="6">
    <source>
        <dbReference type="ARBA" id="ARBA00023098"/>
    </source>
</evidence>
<dbReference type="PANTHER" id="PTHR30309:SF0">
    <property type="entry name" value="GLYCEROL-3-PHOSPHATE ACYLTRANSFERASE-RELATED"/>
    <property type="match status" value="1"/>
</dbReference>
<keyword evidence="8" id="KW-0594">Phospholipid biosynthesis</keyword>
<dbReference type="EC" id="2.3.1.275" evidence="11"/>
<feature type="transmembrane region" description="Helical" evidence="10">
    <location>
        <begin position="147"/>
        <end position="170"/>
    </location>
</feature>
<feature type="transmembrane region" description="Helical" evidence="10">
    <location>
        <begin position="206"/>
        <end position="227"/>
    </location>
</feature>
<keyword evidence="5 10" id="KW-1133">Transmembrane helix</keyword>
<evidence type="ECO:0000256" key="7">
    <source>
        <dbReference type="ARBA" id="ARBA00023136"/>
    </source>
</evidence>
<dbReference type="Proteomes" id="UP001569904">
    <property type="component" value="Unassembled WGS sequence"/>
</dbReference>
<keyword evidence="2" id="KW-0444">Lipid biosynthesis</keyword>
<dbReference type="SMART" id="SM01207">
    <property type="entry name" value="G3P_acyltransf"/>
    <property type="match status" value="1"/>
</dbReference>
<accession>A0ABV4QSD5</accession>
<protein>
    <submittedName>
        <fullName evidence="11">Glycerol-3-phosphate acyltransferase</fullName>
        <ecNumber evidence="11">2.3.1.275</ecNumber>
    </submittedName>
</protein>